<evidence type="ECO:0000256" key="1">
    <source>
        <dbReference type="SAM" id="MobiDB-lite"/>
    </source>
</evidence>
<dbReference type="RefSeq" id="WP_309691744.1">
    <property type="nucleotide sequence ID" value="NZ_JAVIZQ010000001.1"/>
</dbReference>
<keyword evidence="2" id="KW-0812">Transmembrane</keyword>
<evidence type="ECO:0000313" key="4">
    <source>
        <dbReference type="Proteomes" id="UP001249291"/>
    </source>
</evidence>
<accession>A0ABU1HTE2</accession>
<feature type="region of interest" description="Disordered" evidence="1">
    <location>
        <begin position="1"/>
        <end position="86"/>
    </location>
</feature>
<name>A0ABU1HTE2_9MICO</name>
<feature type="transmembrane region" description="Helical" evidence="2">
    <location>
        <begin position="145"/>
        <end position="164"/>
    </location>
</feature>
<feature type="transmembrane region" description="Helical" evidence="2">
    <location>
        <begin position="107"/>
        <end position="125"/>
    </location>
</feature>
<feature type="transmembrane region" description="Helical" evidence="2">
    <location>
        <begin position="171"/>
        <end position="199"/>
    </location>
</feature>
<gene>
    <name evidence="3" type="ORF">QE375_002680</name>
</gene>
<dbReference type="EMBL" id="JAVIZQ010000001">
    <property type="protein sequence ID" value="MDR6143126.1"/>
    <property type="molecule type" value="Genomic_DNA"/>
</dbReference>
<feature type="compositionally biased region" description="Low complexity" evidence="1">
    <location>
        <begin position="25"/>
        <end position="78"/>
    </location>
</feature>
<comment type="caution">
    <text evidence="3">The sequence shown here is derived from an EMBL/GenBank/DDBJ whole genome shotgun (WGS) entry which is preliminary data.</text>
</comment>
<keyword evidence="2" id="KW-1133">Transmembrane helix</keyword>
<organism evidence="3 4">
    <name type="scientific">Microbacterium foliorum</name>
    <dbReference type="NCBI Taxonomy" id="104336"/>
    <lineage>
        <taxon>Bacteria</taxon>
        <taxon>Bacillati</taxon>
        <taxon>Actinomycetota</taxon>
        <taxon>Actinomycetes</taxon>
        <taxon>Micrococcales</taxon>
        <taxon>Microbacteriaceae</taxon>
        <taxon>Microbacterium</taxon>
    </lineage>
</organism>
<protein>
    <submittedName>
        <fullName evidence="3">Uncharacterized protein</fullName>
    </submittedName>
</protein>
<proteinExistence type="predicted"/>
<sequence length="201" mass="20992">MSEQQQHPDRPQNDGQIPYPPQQPGQPYAQPGQPYAHPGQPYTQPGQPYAHPGQPYAQPGQPYAQPGQPYAQPGQPYARPGHPDGVAAAAYAPGQATARRSGGLGRTALVIAVGAVAIGLLWQLVTPFLYSSVGFGVVDLLSNLVNLLVMAGAGVALVLGIIALRRPAPHLLPAIAIGVGGSTVIGTLVAWVSNVFYYFGF</sequence>
<keyword evidence="4" id="KW-1185">Reference proteome</keyword>
<evidence type="ECO:0000313" key="3">
    <source>
        <dbReference type="EMBL" id="MDR6143126.1"/>
    </source>
</evidence>
<feature type="compositionally biased region" description="Basic and acidic residues" evidence="1">
    <location>
        <begin position="1"/>
        <end position="12"/>
    </location>
</feature>
<keyword evidence="2" id="KW-0472">Membrane</keyword>
<dbReference type="Proteomes" id="UP001249291">
    <property type="component" value="Unassembled WGS sequence"/>
</dbReference>
<reference evidence="3 4" key="1">
    <citation type="submission" date="2023-08" db="EMBL/GenBank/DDBJ databases">
        <title>Functional and genomic diversity of the sorghum phyllosphere microbiome.</title>
        <authorList>
            <person name="Shade A."/>
        </authorList>
    </citation>
    <scope>NUCLEOTIDE SEQUENCE [LARGE SCALE GENOMIC DNA]</scope>
    <source>
        <strain evidence="3 4">SORGH_AS_0445</strain>
    </source>
</reference>
<evidence type="ECO:0000256" key="2">
    <source>
        <dbReference type="SAM" id="Phobius"/>
    </source>
</evidence>